<dbReference type="OrthoDB" id="2433234at2759"/>
<gene>
    <name evidence="8" type="ORF">FCALED_LOCUS251</name>
</gene>
<evidence type="ECO:0000256" key="3">
    <source>
        <dbReference type="ARBA" id="ARBA00022737"/>
    </source>
</evidence>
<accession>A0A9N8UZG9</accession>
<protein>
    <submittedName>
        <fullName evidence="8">16979_t:CDS:1</fullName>
    </submittedName>
</protein>
<dbReference type="GO" id="GO:0098703">
    <property type="term" value="P:calcium ion import across plasma membrane"/>
    <property type="evidence" value="ECO:0007669"/>
    <property type="project" value="TreeGrafter"/>
</dbReference>
<comment type="caution">
    <text evidence="8">The sequence shown here is derived from an EMBL/GenBank/DDBJ whole genome shotgun (WGS) entry which is preliminary data.</text>
</comment>
<feature type="domain" description="Ion transport" evidence="7">
    <location>
        <begin position="951"/>
        <end position="1159"/>
    </location>
</feature>
<dbReference type="GO" id="GO:0005886">
    <property type="term" value="C:plasma membrane"/>
    <property type="evidence" value="ECO:0007669"/>
    <property type="project" value="TreeGrafter"/>
</dbReference>
<dbReference type="AlphaFoldDB" id="A0A9N8UZG9"/>
<dbReference type="Gene3D" id="2.130.10.10">
    <property type="entry name" value="YVTN repeat-like/Quinoprotein amine dehydrogenase"/>
    <property type="match status" value="1"/>
</dbReference>
<dbReference type="Pfam" id="PF00520">
    <property type="entry name" value="Ion_trans"/>
    <property type="match status" value="1"/>
</dbReference>
<evidence type="ECO:0000256" key="1">
    <source>
        <dbReference type="ARBA" id="ARBA00004141"/>
    </source>
</evidence>
<dbReference type="GO" id="GO:0005216">
    <property type="term" value="F:monoatomic ion channel activity"/>
    <property type="evidence" value="ECO:0007669"/>
    <property type="project" value="InterPro"/>
</dbReference>
<organism evidence="8 9">
    <name type="scientific">Funneliformis caledonium</name>
    <dbReference type="NCBI Taxonomy" id="1117310"/>
    <lineage>
        <taxon>Eukaryota</taxon>
        <taxon>Fungi</taxon>
        <taxon>Fungi incertae sedis</taxon>
        <taxon>Mucoromycota</taxon>
        <taxon>Glomeromycotina</taxon>
        <taxon>Glomeromycetes</taxon>
        <taxon>Glomerales</taxon>
        <taxon>Glomeraceae</taxon>
        <taxon>Funneliformis</taxon>
    </lineage>
</organism>
<keyword evidence="2 6" id="KW-0812">Transmembrane</keyword>
<feature type="transmembrane region" description="Helical" evidence="6">
    <location>
        <begin position="942"/>
        <end position="962"/>
    </location>
</feature>
<dbReference type="InterPro" id="IPR036322">
    <property type="entry name" value="WD40_repeat_dom_sf"/>
</dbReference>
<keyword evidence="5 6" id="KW-0472">Membrane</keyword>
<dbReference type="SUPFAM" id="SSF50978">
    <property type="entry name" value="WD40 repeat-like"/>
    <property type="match status" value="1"/>
</dbReference>
<evidence type="ECO:0000256" key="4">
    <source>
        <dbReference type="ARBA" id="ARBA00022989"/>
    </source>
</evidence>
<feature type="transmembrane region" description="Helical" evidence="6">
    <location>
        <begin position="1129"/>
        <end position="1151"/>
    </location>
</feature>
<keyword evidence="3" id="KW-0677">Repeat</keyword>
<dbReference type="Gene3D" id="1.10.287.70">
    <property type="match status" value="1"/>
</dbReference>
<dbReference type="EMBL" id="CAJVPQ010000020">
    <property type="protein sequence ID" value="CAG8437551.1"/>
    <property type="molecule type" value="Genomic_DNA"/>
</dbReference>
<feature type="transmembrane region" description="Helical" evidence="6">
    <location>
        <begin position="1070"/>
        <end position="1091"/>
    </location>
</feature>
<reference evidence="8" key="1">
    <citation type="submission" date="2021-06" db="EMBL/GenBank/DDBJ databases">
        <authorList>
            <person name="Kallberg Y."/>
            <person name="Tangrot J."/>
            <person name="Rosling A."/>
        </authorList>
    </citation>
    <scope>NUCLEOTIDE SEQUENCE</scope>
    <source>
        <strain evidence="8">UK204</strain>
    </source>
</reference>
<dbReference type="PANTHER" id="PTHR10582">
    <property type="entry name" value="TRANSIENT RECEPTOR POTENTIAL ION CHANNEL PROTEIN"/>
    <property type="match status" value="1"/>
</dbReference>
<keyword evidence="4 6" id="KW-1133">Transmembrane helix</keyword>
<dbReference type="InterPro" id="IPR005821">
    <property type="entry name" value="Ion_trans_dom"/>
</dbReference>
<feature type="transmembrane region" description="Helical" evidence="6">
    <location>
        <begin position="1097"/>
        <end position="1117"/>
    </location>
</feature>
<sequence>MEEIQEKKNTSTYTPGSSKDVFDEKMVDTKIEIPQISSLPFKQVIDAATFSSNGKFLATYASKEGKLVIWNVPDIRFDETFVTSRRLEPIWHSNPMTSDLKPRDYMEQRESFASSFTQKISMTNIDFALSNDGKYVALSLVKLPQDRNQLAFELVHPPPDKCTKFYTYIVRTSRDRPVFRKYLMKLTGTIKFTEDKESFIICNIEHNNFDPQNEENNCIYVISTNHWKIRHKLIIDNFSDTLQVIPHPWSQMKIVKNSLLPGHFIFVEQWDTALLWSLSTGQLVSRFKCLSKDSFLDADSSPTLFALSHDQQMLATWTSKGVLTIFLCEGGLTFASSLHNDDKKEKSLDVDSDVSRKEIFWLEGDEHIITINSTGKNSTDNCVQIWDIYTCAPVSRFDNIDPTCLFEPNGKDIYVTFKNDLPKLNGIKTPKSFHVQNDFSKQQMIGRHHFLALGFNKIYQYDNSKVLLFEYLPGRQSESILSDDHPIVKLRIEPWLIYSPIKSGFCLDPDMKRVLFIGHYTVQIWIFKDDETPRLQYIWCRPMRDKWRQTPLTTYATIENATLRKCQDGRYTLELRCQVNDQDQIGFSKVNNHPSDNTIGNVPPGAMTITKLESKNQFKFDLFLPNENEFGTYGIVSNAAKSLGFLAYAERLNWIQISSGNVYPYFRTLLTQCQAIVSNAIHKNPHIFNQIVEGQSPLEILIKADCSYADKLIKEHLKTDKHIPRFHDDDRTKSALARAISLGKTEVVHSLLKYYCRRCEENPVSWTITVVPAFASLRTVYPDFALEFLRRISYLPVRDDIIRTDHEEIYAYAKIEELEYESKENMWQRLMTLWSKSEREFDRQVESATEFVRIPHKTHAARECVVPLPDFTVYKPTPKSIQKPVESSRVPMLRYIINYLMYRKNRSPFIKEVLSGRYEMFGEPAMEAVINFKWRKFAQWRAFLMLAIYAFYACAFLIGVSMKEGAYPLIKQITMLIVLAVGSGYFGLELMQMMGQLESYWFSPYNWLDLARSVFPMVVAEQYLRGVDPTPGLRGTAMMFVYVNLILHFRVFRAIGIPIFIIFQIFKKVWWTLVIIGIMVFSFAHILHILLRTNSDGAFGNYFTSLISVYFFLVGEYSSIDNIKGRDMVIMVVVFSFFTTIILLNILIALMSDVVNETKLSGKQVWLKQKAERVHPLQKPEGYDVKRSSTLKLKRGPTLKLFNEKAHTHTFEPAE</sequence>
<proteinExistence type="predicted"/>
<evidence type="ECO:0000256" key="2">
    <source>
        <dbReference type="ARBA" id="ARBA00022692"/>
    </source>
</evidence>
<dbReference type="PANTHER" id="PTHR10582:SF2">
    <property type="entry name" value="INACTIVE"/>
    <property type="match status" value="1"/>
</dbReference>
<dbReference type="Proteomes" id="UP000789570">
    <property type="component" value="Unassembled WGS sequence"/>
</dbReference>
<keyword evidence="9" id="KW-1185">Reference proteome</keyword>
<comment type="subcellular location">
    <subcellularLocation>
        <location evidence="1">Membrane</location>
        <topology evidence="1">Multi-pass membrane protein</topology>
    </subcellularLocation>
</comment>
<evidence type="ECO:0000313" key="8">
    <source>
        <dbReference type="EMBL" id="CAG8437551.1"/>
    </source>
</evidence>
<evidence type="ECO:0000256" key="6">
    <source>
        <dbReference type="SAM" id="Phobius"/>
    </source>
</evidence>
<evidence type="ECO:0000259" key="7">
    <source>
        <dbReference type="Pfam" id="PF00520"/>
    </source>
</evidence>
<feature type="transmembrane region" description="Helical" evidence="6">
    <location>
        <begin position="968"/>
        <end position="988"/>
    </location>
</feature>
<evidence type="ECO:0000313" key="9">
    <source>
        <dbReference type="Proteomes" id="UP000789570"/>
    </source>
</evidence>
<dbReference type="InterPro" id="IPR015943">
    <property type="entry name" value="WD40/YVTN_repeat-like_dom_sf"/>
</dbReference>
<evidence type="ECO:0000256" key="5">
    <source>
        <dbReference type="ARBA" id="ARBA00023136"/>
    </source>
</evidence>
<feature type="transmembrane region" description="Helical" evidence="6">
    <location>
        <begin position="1039"/>
        <end position="1063"/>
    </location>
</feature>
<name>A0A9N8UZG9_9GLOM</name>
<dbReference type="InterPro" id="IPR024862">
    <property type="entry name" value="TRPV"/>
</dbReference>